<dbReference type="EMBL" id="CAADEW010000043">
    <property type="protein sequence ID" value="VFJ53522.1"/>
    <property type="molecule type" value="Genomic_DNA"/>
</dbReference>
<gene>
    <name evidence="1" type="ORF">BECKFW1821A_GA0114235_10431</name>
</gene>
<name>A0A450SJ86_9GAMM</name>
<proteinExistence type="predicted"/>
<protein>
    <submittedName>
        <fullName evidence="1">Uncharacterized protein</fullName>
    </submittedName>
</protein>
<evidence type="ECO:0000313" key="1">
    <source>
        <dbReference type="EMBL" id="VFJ53522.1"/>
    </source>
</evidence>
<sequence>MLNCLVTPENEKCLGWLGSSVASPQMFFRGNLIYLQSRAGNKQIMALQENLWVDLIQGNGI</sequence>
<organism evidence="1">
    <name type="scientific">Candidatus Kentrum sp. FW</name>
    <dbReference type="NCBI Taxonomy" id="2126338"/>
    <lineage>
        <taxon>Bacteria</taxon>
        <taxon>Pseudomonadati</taxon>
        <taxon>Pseudomonadota</taxon>
        <taxon>Gammaproteobacteria</taxon>
        <taxon>Candidatus Kentrum</taxon>
    </lineage>
</organism>
<reference evidence="1" key="1">
    <citation type="submission" date="2019-02" db="EMBL/GenBank/DDBJ databases">
        <authorList>
            <person name="Gruber-Vodicka R. H."/>
            <person name="Seah K. B. B."/>
        </authorList>
    </citation>
    <scope>NUCLEOTIDE SEQUENCE</scope>
    <source>
        <strain evidence="1">BECK_BZ15</strain>
    </source>
</reference>
<accession>A0A450SJ86</accession>
<dbReference type="AlphaFoldDB" id="A0A450SJ86"/>